<gene>
    <name evidence="3" type="ORF">US31_C0002G0091</name>
</gene>
<dbReference type="SUPFAM" id="SSF51735">
    <property type="entry name" value="NAD(P)-binding Rossmann-fold domains"/>
    <property type="match status" value="1"/>
</dbReference>
<dbReference type="Pfam" id="PF01370">
    <property type="entry name" value="Epimerase"/>
    <property type="match status" value="1"/>
</dbReference>
<dbReference type="Gene3D" id="3.90.25.10">
    <property type="entry name" value="UDP-galactose 4-epimerase, domain 1"/>
    <property type="match status" value="1"/>
</dbReference>
<dbReference type="EMBL" id="LBSM01000002">
    <property type="protein sequence ID" value="KKQ18746.1"/>
    <property type="molecule type" value="Genomic_DNA"/>
</dbReference>
<dbReference type="InterPro" id="IPR001509">
    <property type="entry name" value="Epimerase_deHydtase"/>
</dbReference>
<evidence type="ECO:0000313" key="3">
    <source>
        <dbReference type="EMBL" id="KKQ18746.1"/>
    </source>
</evidence>
<sequence>MTIDEIYPKFSKMYRKALVTGGAGFIGSHICEELVTRGFLVISIDDYSAGKKENLKHLKKYQNFQEVNCDITDKKKLSRYFKDVDIVFHNAASKKSVCLINPLRDLEVNGGGTFSLLELAKENKIKKFVQASTGSVYGEALYFPQDENHLTNPVSYYGVSKLAGEKYVQVFHHLYGLNTTVLRYFHVYGSRQESNEFGGVVAIFIWNILENKRSVIFGTGRQERSFTYVDDIIKVNLLVAIKKESNGQIYNCASAIKVTINELYKFVSDGFGYSSKPIYKNWVLGDIKKFEIDNSKLLKLGMTFDKNFKQKLNSIIKEAKLQIKNVKKGPPKK</sequence>
<proteinExistence type="inferred from homology"/>
<dbReference type="Gene3D" id="3.40.50.720">
    <property type="entry name" value="NAD(P)-binding Rossmann-like Domain"/>
    <property type="match status" value="1"/>
</dbReference>
<evidence type="ECO:0000259" key="2">
    <source>
        <dbReference type="Pfam" id="PF01370"/>
    </source>
</evidence>
<evidence type="ECO:0000256" key="1">
    <source>
        <dbReference type="ARBA" id="ARBA00007637"/>
    </source>
</evidence>
<dbReference type="Proteomes" id="UP000034508">
    <property type="component" value="Unassembled WGS sequence"/>
</dbReference>
<protein>
    <submittedName>
        <fullName evidence="3">NAD-dependent epimerase/dehydratase</fullName>
    </submittedName>
</protein>
<name>A0A0G0IRW6_9BACT</name>
<dbReference type="InterPro" id="IPR036291">
    <property type="entry name" value="NAD(P)-bd_dom_sf"/>
</dbReference>
<comment type="caution">
    <text evidence="3">The sequence shown here is derived from an EMBL/GenBank/DDBJ whole genome shotgun (WGS) entry which is preliminary data.</text>
</comment>
<dbReference type="PATRIC" id="fig|1618331.3.peg.171"/>
<organism evidence="3 4">
    <name type="scientific">Berkelbacteria bacterium GW2011_GWA1_36_9</name>
    <dbReference type="NCBI Taxonomy" id="1618331"/>
    <lineage>
        <taxon>Bacteria</taxon>
        <taxon>Candidatus Berkelbacteria</taxon>
    </lineage>
</organism>
<feature type="domain" description="NAD-dependent epimerase/dehydratase" evidence="2">
    <location>
        <begin position="17"/>
        <end position="253"/>
    </location>
</feature>
<accession>A0A0G0IRW6</accession>
<evidence type="ECO:0000313" key="4">
    <source>
        <dbReference type="Proteomes" id="UP000034508"/>
    </source>
</evidence>
<comment type="similarity">
    <text evidence="1">Belongs to the NAD(P)-dependent epimerase/dehydratase family.</text>
</comment>
<reference evidence="3 4" key="1">
    <citation type="journal article" date="2015" name="Nature">
        <title>rRNA introns, odd ribosomes, and small enigmatic genomes across a large radiation of phyla.</title>
        <authorList>
            <person name="Brown C.T."/>
            <person name="Hug L.A."/>
            <person name="Thomas B.C."/>
            <person name="Sharon I."/>
            <person name="Castelle C.J."/>
            <person name="Singh A."/>
            <person name="Wilkins M.J."/>
            <person name="Williams K.H."/>
            <person name="Banfield J.F."/>
        </authorList>
    </citation>
    <scope>NUCLEOTIDE SEQUENCE [LARGE SCALE GENOMIC DNA]</scope>
</reference>
<dbReference type="AlphaFoldDB" id="A0A0G0IRW6"/>
<dbReference type="PANTHER" id="PTHR43000">
    <property type="entry name" value="DTDP-D-GLUCOSE 4,6-DEHYDRATASE-RELATED"/>
    <property type="match status" value="1"/>
</dbReference>